<dbReference type="EMBL" id="JASAOF010000025">
    <property type="protein sequence ID" value="MDI2032186.1"/>
    <property type="molecule type" value="Genomic_DNA"/>
</dbReference>
<sequence length="227" mass="24318">MRTYIDRPQFLPAPDPSGPDPSSPDSSGTDRSPLSRHGALPREEAELLLGSDELAEALAAGSWVEPFGGVVLPAALSDDPMARAAAALLRAGDQAVISGPTAVAMHGCGPADDEAVHVTVPYDRDVRSRDELVVHHAWFRETDVIELDGLRVQALDVALADVLCTGPQRRALDCLERALCRLGSGAEHFRALVGERLARRRDRRGTRKAYALLELAWAHPTVAGVAL</sequence>
<evidence type="ECO:0008006" key="4">
    <source>
        <dbReference type="Google" id="ProtNLM"/>
    </source>
</evidence>
<reference evidence="2 3" key="1">
    <citation type="submission" date="2023-04" db="EMBL/GenBank/DDBJ databases">
        <title>Draft genome sequence of Saccharopolyspora sp. TS4A08 isolated from sweet potato rhizospheric soil.</title>
        <authorList>
            <person name="Suksaard P."/>
            <person name="Duangmal K."/>
        </authorList>
    </citation>
    <scope>NUCLEOTIDE SEQUENCE [LARGE SCALE GENOMIC DNA]</scope>
    <source>
        <strain evidence="2 3">TS4A08</strain>
    </source>
</reference>
<organism evidence="2 3">
    <name type="scientific">Saccharopolyspora ipomoeae</name>
    <dbReference type="NCBI Taxonomy" id="3042027"/>
    <lineage>
        <taxon>Bacteria</taxon>
        <taxon>Bacillati</taxon>
        <taxon>Actinomycetota</taxon>
        <taxon>Actinomycetes</taxon>
        <taxon>Pseudonocardiales</taxon>
        <taxon>Pseudonocardiaceae</taxon>
        <taxon>Saccharopolyspora</taxon>
    </lineage>
</organism>
<feature type="compositionally biased region" description="Pro residues" evidence="1">
    <location>
        <begin position="11"/>
        <end position="22"/>
    </location>
</feature>
<dbReference type="RefSeq" id="WP_281458440.1">
    <property type="nucleotide sequence ID" value="NZ_JASAOF010000025.1"/>
</dbReference>
<name>A0ABT6PXT9_9PSEU</name>
<proteinExistence type="predicted"/>
<keyword evidence="3" id="KW-1185">Reference proteome</keyword>
<feature type="compositionally biased region" description="Low complexity" evidence="1">
    <location>
        <begin position="23"/>
        <end position="32"/>
    </location>
</feature>
<evidence type="ECO:0000313" key="2">
    <source>
        <dbReference type="EMBL" id="MDI2032186.1"/>
    </source>
</evidence>
<comment type="caution">
    <text evidence="2">The sequence shown here is derived from an EMBL/GenBank/DDBJ whole genome shotgun (WGS) entry which is preliminary data.</text>
</comment>
<evidence type="ECO:0000313" key="3">
    <source>
        <dbReference type="Proteomes" id="UP001237595"/>
    </source>
</evidence>
<protein>
    <recommendedName>
        <fullName evidence="4">Transcriptional regulator</fullName>
    </recommendedName>
</protein>
<evidence type="ECO:0000256" key="1">
    <source>
        <dbReference type="SAM" id="MobiDB-lite"/>
    </source>
</evidence>
<dbReference type="Proteomes" id="UP001237595">
    <property type="component" value="Unassembled WGS sequence"/>
</dbReference>
<gene>
    <name evidence="2" type="ORF">QFW96_26450</name>
</gene>
<feature type="region of interest" description="Disordered" evidence="1">
    <location>
        <begin position="1"/>
        <end position="37"/>
    </location>
</feature>
<accession>A0ABT6PXT9</accession>